<keyword evidence="2 11" id="KW-0554">One-carbon metabolism</keyword>
<proteinExistence type="inferred from homology"/>
<dbReference type="PROSITE" id="PS00767">
    <property type="entry name" value="THF_DHG_CYH_2"/>
    <property type="match status" value="1"/>
</dbReference>
<dbReference type="Gene3D" id="3.40.50.720">
    <property type="entry name" value="NAD(P)-binding Rossmann-like Domain"/>
    <property type="match status" value="1"/>
</dbReference>
<comment type="caution">
    <text evidence="11">Lacks conserved residue(s) required for the propagation of feature annotation.</text>
</comment>
<feature type="binding site" evidence="11">
    <location>
        <position position="230"/>
    </location>
    <ligand>
        <name>NADP(+)</name>
        <dbReference type="ChEBI" id="CHEBI:58349"/>
    </ligand>
</feature>
<dbReference type="HAMAP" id="MF_01576">
    <property type="entry name" value="THF_DHG_CYH"/>
    <property type="match status" value="1"/>
</dbReference>
<dbReference type="PANTHER" id="PTHR48099:SF5">
    <property type="entry name" value="C-1-TETRAHYDROFOLATE SYNTHASE, CYTOPLASMIC"/>
    <property type="match status" value="1"/>
</dbReference>
<dbReference type="InterPro" id="IPR020631">
    <property type="entry name" value="THF_DH/CycHdrlase_NAD-bd_dom"/>
</dbReference>
<dbReference type="InterPro" id="IPR020867">
    <property type="entry name" value="THF_DH/CycHdrlase_CS"/>
</dbReference>
<keyword evidence="8 11" id="KW-0368">Histidine biosynthesis</keyword>
<dbReference type="Pfam" id="PF00763">
    <property type="entry name" value="THF_DHG_CYH"/>
    <property type="match status" value="1"/>
</dbReference>
<protein>
    <recommendedName>
        <fullName evidence="11">Bifunctional protein FolD</fullName>
    </recommendedName>
    <domain>
        <recommendedName>
            <fullName evidence="11">Methylenetetrahydrofolate dehydrogenase</fullName>
            <ecNumber evidence="11">1.5.1.5</ecNumber>
        </recommendedName>
    </domain>
    <domain>
        <recommendedName>
            <fullName evidence="11">Methenyltetrahydrofolate cyclohydrolase</fullName>
            <ecNumber evidence="11">3.5.4.9</ecNumber>
        </recommendedName>
    </domain>
</protein>
<comment type="caution">
    <text evidence="14">The sequence shown here is derived from an EMBL/GenBank/DDBJ whole genome shotgun (WGS) entry which is preliminary data.</text>
</comment>
<evidence type="ECO:0000256" key="10">
    <source>
        <dbReference type="ARBA" id="ARBA00023268"/>
    </source>
</evidence>
<evidence type="ECO:0000256" key="2">
    <source>
        <dbReference type="ARBA" id="ARBA00022563"/>
    </source>
</evidence>
<feature type="domain" description="Tetrahydrofolate dehydrogenase/cyclohydrolase NAD(P)-binding" evidence="13">
    <location>
        <begin position="134"/>
        <end position="284"/>
    </location>
</feature>
<dbReference type="Gene3D" id="3.40.50.10860">
    <property type="entry name" value="Leucine Dehydrogenase, chain A, domain 1"/>
    <property type="match status" value="1"/>
</dbReference>
<dbReference type="CDD" id="cd01080">
    <property type="entry name" value="NAD_bind_m-THF_DH_Cyclohyd"/>
    <property type="match status" value="1"/>
</dbReference>
<evidence type="ECO:0000256" key="8">
    <source>
        <dbReference type="ARBA" id="ARBA00023102"/>
    </source>
</evidence>
<name>A0ABP2XE10_9CHLA</name>
<evidence type="ECO:0000259" key="12">
    <source>
        <dbReference type="Pfam" id="PF00763"/>
    </source>
</evidence>
<keyword evidence="9 11" id="KW-0486">Methionine biosynthesis</keyword>
<dbReference type="EMBL" id="APJW01000002">
    <property type="protein sequence ID" value="EQM62702.1"/>
    <property type="molecule type" value="Genomic_DNA"/>
</dbReference>
<keyword evidence="4 11" id="KW-0658">Purine biosynthesis</keyword>
<dbReference type="RefSeq" id="WP_020370064.1">
    <property type="nucleotide sequence ID" value="NZ_APJW01000002.1"/>
</dbReference>
<dbReference type="SUPFAM" id="SSF51735">
    <property type="entry name" value="NAD(P)-binding Rossmann-fold domains"/>
    <property type="match status" value="1"/>
</dbReference>
<dbReference type="PROSITE" id="PS00766">
    <property type="entry name" value="THF_DHG_CYH_1"/>
    <property type="match status" value="1"/>
</dbReference>
<feature type="domain" description="Tetrahydrofolate dehydrogenase/cyclohydrolase catalytic" evidence="12">
    <location>
        <begin position="3"/>
        <end position="114"/>
    </location>
</feature>
<dbReference type="InterPro" id="IPR000672">
    <property type="entry name" value="THF_DH/CycHdrlase"/>
</dbReference>
<evidence type="ECO:0000256" key="9">
    <source>
        <dbReference type="ARBA" id="ARBA00023167"/>
    </source>
</evidence>
<evidence type="ECO:0000259" key="13">
    <source>
        <dbReference type="Pfam" id="PF02882"/>
    </source>
</evidence>
<comment type="catalytic activity">
    <reaction evidence="11">
        <text>(6R)-5,10-methylene-5,6,7,8-tetrahydrofolate + NADP(+) = (6R)-5,10-methenyltetrahydrofolate + NADPH</text>
        <dbReference type="Rhea" id="RHEA:22812"/>
        <dbReference type="ChEBI" id="CHEBI:15636"/>
        <dbReference type="ChEBI" id="CHEBI:57455"/>
        <dbReference type="ChEBI" id="CHEBI:57783"/>
        <dbReference type="ChEBI" id="CHEBI:58349"/>
        <dbReference type="EC" id="1.5.1.5"/>
    </reaction>
</comment>
<comment type="subunit">
    <text evidence="11">Homodimer.</text>
</comment>
<evidence type="ECO:0000256" key="1">
    <source>
        <dbReference type="ARBA" id="ARBA00004777"/>
    </source>
</evidence>
<keyword evidence="5 11" id="KW-0378">Hydrolase</keyword>
<keyword evidence="10 11" id="KW-0511">Multifunctional enzyme</keyword>
<comment type="catalytic activity">
    <reaction evidence="11">
        <text>(6R)-5,10-methenyltetrahydrofolate + H2O = (6R)-10-formyltetrahydrofolate + H(+)</text>
        <dbReference type="Rhea" id="RHEA:23700"/>
        <dbReference type="ChEBI" id="CHEBI:15377"/>
        <dbReference type="ChEBI" id="CHEBI:15378"/>
        <dbReference type="ChEBI" id="CHEBI:57455"/>
        <dbReference type="ChEBI" id="CHEBI:195366"/>
        <dbReference type="EC" id="3.5.4.9"/>
    </reaction>
</comment>
<keyword evidence="3 11" id="KW-0028">Amino-acid biosynthesis</keyword>
<dbReference type="NCBIfam" id="NF010778">
    <property type="entry name" value="PRK14181.1"/>
    <property type="match status" value="1"/>
</dbReference>
<dbReference type="SUPFAM" id="SSF53223">
    <property type="entry name" value="Aminoacid dehydrogenase-like, N-terminal domain"/>
    <property type="match status" value="1"/>
</dbReference>
<evidence type="ECO:0000256" key="5">
    <source>
        <dbReference type="ARBA" id="ARBA00022801"/>
    </source>
</evidence>
<comment type="function">
    <text evidence="11">Catalyzes the oxidation of 5,10-methylenetetrahydrofolate to 5,10-methenyltetrahydrofolate and then the hydrolysis of 5,10-methenyltetrahydrofolate to 10-formyltetrahydrofolate.</text>
</comment>
<comment type="pathway">
    <text evidence="1 11">One-carbon metabolism; tetrahydrofolate interconversion.</text>
</comment>
<evidence type="ECO:0000313" key="15">
    <source>
        <dbReference type="Proteomes" id="UP000016064"/>
    </source>
</evidence>
<reference evidence="14 15" key="1">
    <citation type="submission" date="2013-07" db="EMBL/GenBank/DDBJ databases">
        <title>Isolation of a new Chlamydia species from the feral Sacred Ibis (Threskiornis aethiopicus): Chlamydia ibidis.</title>
        <authorList>
            <person name="Vorimore F."/>
            <person name="Hsia R.-C."/>
            <person name="Huot-Creasy H."/>
            <person name="Bastian S."/>
            <person name="Deruyter L."/>
            <person name="Passet A."/>
            <person name="Sachse K."/>
            <person name="Bavoil P."/>
            <person name="Myers G."/>
            <person name="Laroucau K."/>
        </authorList>
    </citation>
    <scope>NUCLEOTIDE SEQUENCE [LARGE SCALE GENOMIC DNA]</scope>
    <source>
        <strain evidence="14 15">10-1398/6</strain>
    </source>
</reference>
<dbReference type="InterPro" id="IPR020630">
    <property type="entry name" value="THF_DH/CycHdrlase_cat_dom"/>
</dbReference>
<accession>A0ABP2XE10</accession>
<organism evidence="14 15">
    <name type="scientific">Chlamydia ibidis 10-1398/6</name>
    <dbReference type="NCBI Taxonomy" id="1046581"/>
    <lineage>
        <taxon>Bacteria</taxon>
        <taxon>Pseudomonadati</taxon>
        <taxon>Chlamydiota</taxon>
        <taxon>Chlamydiia</taxon>
        <taxon>Chlamydiales</taxon>
        <taxon>Chlamydiaceae</taxon>
        <taxon>Chlamydia/Chlamydophila group</taxon>
        <taxon>Chlamydia</taxon>
    </lineage>
</organism>
<evidence type="ECO:0000256" key="6">
    <source>
        <dbReference type="ARBA" id="ARBA00022857"/>
    </source>
</evidence>
<feature type="binding site" evidence="11">
    <location>
        <begin position="160"/>
        <end position="162"/>
    </location>
    <ligand>
        <name>NADP(+)</name>
        <dbReference type="ChEBI" id="CHEBI:58349"/>
    </ligand>
</feature>
<dbReference type="PANTHER" id="PTHR48099">
    <property type="entry name" value="C-1-TETRAHYDROFOLATE SYNTHASE, CYTOPLASMIC-RELATED"/>
    <property type="match status" value="1"/>
</dbReference>
<sequence>MLLQGTPVAERILTQLKNSIANSFVRPGLAVVLVGNNPASEVYVNMKVKKATELGMISKAHKLPSDSTLSDIIKLINKLNADPTVHGILVQLPLPKHLDTNTIIEAISPYKDVDGIHPINAGKLLLGQVDGFAPCTPSGIIELLNHYEIPLLGRHVVIIGRSNIVGKPLAAMLMQKHPLTNSSVTLLHSQSENIPEILRSADIIVAAVGVPLFIKENMVSSDAVVIDVGTSRVPAENSKGYALVGDVDFNNVVTKCKAITPVPGGIGPMTVAMLMRNTWESCQKFFS</sequence>
<evidence type="ECO:0000256" key="11">
    <source>
        <dbReference type="HAMAP-Rule" id="MF_01576"/>
    </source>
</evidence>
<dbReference type="InterPro" id="IPR046346">
    <property type="entry name" value="Aminoacid_DH-like_N_sf"/>
</dbReference>
<comment type="similarity">
    <text evidence="11">Belongs to the tetrahydrofolate dehydrogenase/cyclohydrolase family.</text>
</comment>
<evidence type="ECO:0000256" key="3">
    <source>
        <dbReference type="ARBA" id="ARBA00022605"/>
    </source>
</evidence>
<keyword evidence="6 11" id="KW-0521">NADP</keyword>
<dbReference type="InterPro" id="IPR036291">
    <property type="entry name" value="NAD(P)-bd_dom_sf"/>
</dbReference>
<evidence type="ECO:0000256" key="4">
    <source>
        <dbReference type="ARBA" id="ARBA00022755"/>
    </source>
</evidence>
<gene>
    <name evidence="11" type="primary">folD</name>
    <name evidence="14" type="ORF">H359_0507</name>
</gene>
<keyword evidence="7 11" id="KW-0560">Oxidoreductase</keyword>
<evidence type="ECO:0000313" key="14">
    <source>
        <dbReference type="EMBL" id="EQM62702.1"/>
    </source>
</evidence>
<keyword evidence="15" id="KW-1185">Reference proteome</keyword>
<dbReference type="PRINTS" id="PR00085">
    <property type="entry name" value="THFDHDRGNASE"/>
</dbReference>
<dbReference type="EC" id="1.5.1.5" evidence="11"/>
<dbReference type="Pfam" id="PF02882">
    <property type="entry name" value="THF_DHG_CYH_C"/>
    <property type="match status" value="1"/>
</dbReference>
<dbReference type="EC" id="3.5.4.9" evidence="11"/>
<dbReference type="Proteomes" id="UP000016064">
    <property type="component" value="Unassembled WGS sequence"/>
</dbReference>
<evidence type="ECO:0000256" key="7">
    <source>
        <dbReference type="ARBA" id="ARBA00023002"/>
    </source>
</evidence>